<dbReference type="SUPFAM" id="SSF52540">
    <property type="entry name" value="P-loop containing nucleoside triphosphate hydrolases"/>
    <property type="match status" value="1"/>
</dbReference>
<dbReference type="HOGENOM" id="CLU_029177_0_0_10"/>
<reference evidence="2" key="1">
    <citation type="submission" date="2005-08" db="EMBL/GenBank/DDBJ databases">
        <title>Complete sequence of Chlorobium chlorochromatii CaD3.</title>
        <authorList>
            <person name="Copeland A."/>
            <person name="Lucas S."/>
            <person name="Lapidus A."/>
            <person name="Barry K."/>
            <person name="Detter J.C."/>
            <person name="Glavina T."/>
            <person name="Hammon N."/>
            <person name="Israni S."/>
            <person name="Pitluck S."/>
            <person name="Bryant D."/>
            <person name="Schmutz J."/>
            <person name="Larimer F."/>
            <person name="Land M."/>
            <person name="Kyrpides N."/>
            <person name="Ivanova N."/>
            <person name="Richardson P."/>
        </authorList>
    </citation>
    <scope>NUCLEOTIDE SEQUENCE [LARGE SCALE GENOMIC DNA]</scope>
    <source>
        <strain evidence="2">CaD3</strain>
    </source>
</reference>
<feature type="domain" description="ATPase AAA-type core" evidence="1">
    <location>
        <begin position="25"/>
        <end position="330"/>
    </location>
</feature>
<dbReference type="Pfam" id="PF13304">
    <property type="entry name" value="AAA_21"/>
    <property type="match status" value="1"/>
</dbReference>
<dbReference type="InterPro" id="IPR027417">
    <property type="entry name" value="P-loop_NTPase"/>
</dbReference>
<dbReference type="InterPro" id="IPR003959">
    <property type="entry name" value="ATPase_AAA_core"/>
</dbReference>
<dbReference type="KEGG" id="cch:Cag_0042"/>
<dbReference type="PANTHER" id="PTHR43581:SF2">
    <property type="entry name" value="EXCINUCLEASE ATPASE SUBUNIT"/>
    <property type="match status" value="1"/>
</dbReference>
<dbReference type="EMBL" id="CP000108">
    <property type="protein sequence ID" value="ABB27321.1"/>
    <property type="molecule type" value="Genomic_DNA"/>
</dbReference>
<gene>
    <name evidence="2" type="ordered locus">Cag_0042</name>
</gene>
<proteinExistence type="predicted"/>
<organism evidence="2">
    <name type="scientific">Chlorobium chlorochromatii (strain CaD3)</name>
    <dbReference type="NCBI Taxonomy" id="340177"/>
    <lineage>
        <taxon>Bacteria</taxon>
        <taxon>Pseudomonadati</taxon>
        <taxon>Chlorobiota</taxon>
        <taxon>Chlorobiia</taxon>
        <taxon>Chlorobiales</taxon>
        <taxon>Chlorobiaceae</taxon>
        <taxon>Chlorobium/Pelodictyon group</taxon>
        <taxon>Chlorobium</taxon>
    </lineage>
</organism>
<dbReference type="STRING" id="340177.Cag_0042"/>
<dbReference type="PANTHER" id="PTHR43581">
    <property type="entry name" value="ATP/GTP PHOSPHATASE"/>
    <property type="match status" value="1"/>
</dbReference>
<accession>Q3ANU4</accession>
<sequence length="634" mass="71680">MLQKLIIKRFRGFSTLEVDIPKVLLLMGPNSSGKTTALHAIRISCQAAWIAVTNNIAWKVEDTVIIFKDFIIRDISQLMPIADWQALFVNQIVGEHTHFSIEIIFEKTDALSSILIEGKYARNENLKITATIGAETLINNLKNISNRSSQYKNIAFEFFQKHLPKAILIPPFYGVIRDEEYRAKAVVDAMVGSADQSHVVRNMISRLSTTQLEQLNAFIKDMVGATLVQRTQGDDIEKISPLRVTFRDTNGELELSAAGAGLINLIALYSSLARWESETIDRQIIFLLDEPEAHLHPRLQGYTADRLATIITNDFNAQLIMATHSIEIINKIGERDDATIFRTDRLNKEKGGQQLIGQTPLLDDLSQWADLTPFSIINFLASKRILFYEGKSDGIILTKCAEILFRNNPDKKKKFEKWTLIQLEGSGNKNIAQLLAHLIDSSTFASVAEKKDFKIVVQLDKDYNDEVEQLKLITNRDISTFYNIWSKHSIESLFCESATLYQWLKPKYPDIQEETIEKAIIAANQDNELNQYAREQRQATLLKPLQKISENITATNRQADNDIAATPEIWQRGKDRSKVILHHIKTALSTSANSLSTSLTKVIEKADVNLFPAGNRAVVPSEIKQLLDWMVTNA</sequence>
<dbReference type="Gene3D" id="3.40.50.300">
    <property type="entry name" value="P-loop containing nucleotide triphosphate hydrolases"/>
    <property type="match status" value="1"/>
</dbReference>
<dbReference type="AlphaFoldDB" id="Q3ANU4"/>
<protein>
    <recommendedName>
        <fullName evidence="1">ATPase AAA-type core domain-containing protein</fullName>
    </recommendedName>
</protein>
<dbReference type="InterPro" id="IPR051396">
    <property type="entry name" value="Bact_Antivir_Def_Nuclease"/>
</dbReference>
<evidence type="ECO:0000313" key="2">
    <source>
        <dbReference type="EMBL" id="ABB27321.1"/>
    </source>
</evidence>
<evidence type="ECO:0000259" key="1">
    <source>
        <dbReference type="Pfam" id="PF13304"/>
    </source>
</evidence>
<dbReference type="eggNOG" id="COG1106">
    <property type="taxonomic scope" value="Bacteria"/>
</dbReference>
<dbReference type="OrthoDB" id="9815944at2"/>
<name>Q3ANU4_CHLCH</name>